<dbReference type="EMBL" id="JANRMS010001672">
    <property type="protein sequence ID" value="KAJ3526768.1"/>
    <property type="molecule type" value="Genomic_DNA"/>
</dbReference>
<keyword evidence="2" id="KW-1185">Reference proteome</keyword>
<reference evidence="1" key="1">
    <citation type="submission" date="2022-08" db="EMBL/GenBank/DDBJ databases">
        <title>Genome Sequence of Fusarium decemcellulare.</title>
        <authorList>
            <person name="Buettner E."/>
        </authorList>
    </citation>
    <scope>NUCLEOTIDE SEQUENCE</scope>
    <source>
        <strain evidence="1">Babe19</strain>
    </source>
</reference>
<protein>
    <submittedName>
        <fullName evidence="1">Uncharacterized protein</fullName>
    </submittedName>
</protein>
<comment type="caution">
    <text evidence="1">The sequence shown here is derived from an EMBL/GenBank/DDBJ whole genome shotgun (WGS) entry which is preliminary data.</text>
</comment>
<organism evidence="1 2">
    <name type="scientific">Fusarium decemcellulare</name>
    <dbReference type="NCBI Taxonomy" id="57161"/>
    <lineage>
        <taxon>Eukaryota</taxon>
        <taxon>Fungi</taxon>
        <taxon>Dikarya</taxon>
        <taxon>Ascomycota</taxon>
        <taxon>Pezizomycotina</taxon>
        <taxon>Sordariomycetes</taxon>
        <taxon>Hypocreomycetidae</taxon>
        <taxon>Hypocreales</taxon>
        <taxon>Nectriaceae</taxon>
        <taxon>Fusarium</taxon>
        <taxon>Fusarium decemcellulare species complex</taxon>
    </lineage>
</organism>
<evidence type="ECO:0000313" key="1">
    <source>
        <dbReference type="EMBL" id="KAJ3526768.1"/>
    </source>
</evidence>
<dbReference type="Proteomes" id="UP001148629">
    <property type="component" value="Unassembled WGS sequence"/>
</dbReference>
<proteinExistence type="predicted"/>
<accession>A0ACC1RVU7</accession>
<sequence length="1073" mass="120559">MGIIEAIELNLWEDFQRELQTGRVHARQPGIQRTALAVAARLDRRDMLHALMSLGSIDVNALDGDGATALYLAAWRGHKDVALSLLEHKDTDAGIMHNDGKTTALHHAFRLRDPNLVDKMIARSSNLSAFSPRTFWEIHEKDDSSIVQLSQIGRGWTIKNIEPDPYMPTEILLSQCDGIPTRCIVLSGVSIEVRERSVSISRSSSEWFCLTQKRTNGYISNSATIKCPVVVVESFNYGRFTFGWENIATAWTTKNAENQVVDYFTVGVFDSIPDKEKSCLETLLRELKRRWLDSCAKAEDELLKDWHIQLSSEGKRSSLSKLTDDSRQWHELRRGLRELQSQIDETRNSSPLFKKHCKAIDDEIEDFQKSITRRIDQHDNKLRELWQFEFALLSIQETESLRRLGWITFIFLPLMFVSFKMIESPRRNRDRTTEPCSICLDLAYSPQRVHQPRTTDGVSALLDLSIKYVRDFKKSVGAGCRICSFILDGVLYFGLPPDDNATIMVRMKQMGEPSIFLPSLYKTIQIYTPMGYPPALDAITNSLQLSGHPDSDEAYGFIHSCLEKCEKHQKCQPVSFSLPTRLIDVGALDDAEVRLVETVTLPQHPYVALSYCWGKAKVVTSITSNYESMKRGVTVSIFPQTIQDAIKVTRKLKYRYLWVDAICIIQDSVSDWEAESAKMASVYRDAVLTLSAAVSSAATEGFLDRRHLTAEEKPPYLVDWITRGGKKSILGARVIPGLETHTLDGDEDEALPLWFRGWTLQETCECEALEKASNSHSFKSLYSIGDPQEAYQHWQNTVEEYTCRSLTNSMDKLPAISGIAQVVQNLISSQYVAGLWVDNFISDLSWHLGTDWVGPSDVSTSSQYRAPTFSGASMNHGVTYWRSERWVSAGSCTVVKAESKVPGRNPLGQVESAYATLRGLLSRATLRAGDMNHVISSGDQSRYTVSCGGKDLRLYPDTTLESFEAMNQDGATERSIRRSPVGPSSKSALCETPVFLFYLGHRRGGRLGQGSNVLQASRWFLVLGKSNTDMSRYERLGMMIESCSTIPEISPTSEPSEPSKILKGFSEATITLV</sequence>
<gene>
    <name evidence="1" type="ORF">NM208_g11027</name>
</gene>
<name>A0ACC1RVU7_9HYPO</name>
<evidence type="ECO:0000313" key="2">
    <source>
        <dbReference type="Proteomes" id="UP001148629"/>
    </source>
</evidence>